<dbReference type="RefSeq" id="XP_051449501.1">
    <property type="nucleotide sequence ID" value="XM_051584899.1"/>
</dbReference>
<reference evidence="2" key="2">
    <citation type="journal article" date="2022" name="Proc. Natl. Acad. Sci. U.S.A.">
        <title>Diploid-dominant life cycles characterize the early evolution of Fungi.</title>
        <authorList>
            <person name="Amses K.R."/>
            <person name="Simmons D.R."/>
            <person name="Longcore J.E."/>
            <person name="Mondo S.J."/>
            <person name="Seto K."/>
            <person name="Jeronimo G.H."/>
            <person name="Bonds A.E."/>
            <person name="Quandt C.A."/>
            <person name="Davis W.J."/>
            <person name="Chang Y."/>
            <person name="Federici B.A."/>
            <person name="Kuo A."/>
            <person name="LaButti K."/>
            <person name="Pangilinan J."/>
            <person name="Andreopoulos W."/>
            <person name="Tritt A."/>
            <person name="Riley R."/>
            <person name="Hundley H."/>
            <person name="Johnson J."/>
            <person name="Lipzen A."/>
            <person name="Barry K."/>
            <person name="Lang B.F."/>
            <person name="Cuomo C.A."/>
            <person name="Buchler N.E."/>
            <person name="Grigoriev I.V."/>
            <person name="Spatafora J.W."/>
            <person name="Stajich J.E."/>
            <person name="James T.Y."/>
        </authorList>
    </citation>
    <scope>NUCLEOTIDE SEQUENCE</scope>
    <source>
        <strain evidence="2">AG</strain>
    </source>
</reference>
<keyword evidence="3" id="KW-1185">Reference proteome</keyword>
<evidence type="ECO:0000313" key="3">
    <source>
        <dbReference type="Proteomes" id="UP001206595"/>
    </source>
</evidence>
<proteinExistence type="predicted"/>
<keyword evidence="1" id="KW-0472">Membrane</keyword>
<evidence type="ECO:0000256" key="1">
    <source>
        <dbReference type="SAM" id="Phobius"/>
    </source>
</evidence>
<feature type="transmembrane region" description="Helical" evidence="1">
    <location>
        <begin position="12"/>
        <end position="34"/>
    </location>
</feature>
<gene>
    <name evidence="2" type="ORF">K450DRAFT_216661</name>
</gene>
<dbReference type="Proteomes" id="UP001206595">
    <property type="component" value="Unassembled WGS sequence"/>
</dbReference>
<dbReference type="GeneID" id="75910249"/>
<accession>A0AAD5EJC7</accession>
<feature type="transmembrane region" description="Helical" evidence="1">
    <location>
        <begin position="141"/>
        <end position="163"/>
    </location>
</feature>
<evidence type="ECO:0000313" key="2">
    <source>
        <dbReference type="EMBL" id="KAI8584497.1"/>
    </source>
</evidence>
<comment type="caution">
    <text evidence="2">The sequence shown here is derived from an EMBL/GenBank/DDBJ whole genome shotgun (WGS) entry which is preliminary data.</text>
</comment>
<dbReference type="EMBL" id="MU620892">
    <property type="protein sequence ID" value="KAI8584497.1"/>
    <property type="molecule type" value="Genomic_DNA"/>
</dbReference>
<feature type="transmembrane region" description="Helical" evidence="1">
    <location>
        <begin position="46"/>
        <end position="71"/>
    </location>
</feature>
<feature type="transmembrane region" description="Helical" evidence="1">
    <location>
        <begin position="83"/>
        <end position="103"/>
    </location>
</feature>
<reference evidence="2" key="1">
    <citation type="submission" date="2021-06" db="EMBL/GenBank/DDBJ databases">
        <authorList>
            <consortium name="DOE Joint Genome Institute"/>
            <person name="Mondo S.J."/>
            <person name="Amses K.R."/>
            <person name="Simmons D.R."/>
            <person name="Longcore J.E."/>
            <person name="Seto K."/>
            <person name="Alves G.H."/>
            <person name="Bonds A.E."/>
            <person name="Quandt C.A."/>
            <person name="Davis W.J."/>
            <person name="Chang Y."/>
            <person name="Letcher P.M."/>
            <person name="Powell M.J."/>
            <person name="Kuo A."/>
            <person name="Labutti K."/>
            <person name="Pangilinan J."/>
            <person name="Andreopoulos W."/>
            <person name="Tritt A."/>
            <person name="Riley R."/>
            <person name="Hundley H."/>
            <person name="Johnson J."/>
            <person name="Lipzen A."/>
            <person name="Barry K."/>
            <person name="Berbee M.L."/>
            <person name="Buchler N.E."/>
            <person name="Grigoriev I.V."/>
            <person name="Spatafora J.W."/>
            <person name="Stajich J.E."/>
            <person name="James T.Y."/>
        </authorList>
    </citation>
    <scope>NUCLEOTIDE SEQUENCE</scope>
    <source>
        <strain evidence="2">AG</strain>
    </source>
</reference>
<sequence>MRTCCFKVPMPMAAKAVFTVLILYSFCFIIVSIAKHADFSETFGSVGMLVFEILVHILVLLYGATAIFMIVKKDAKHMHMMSNVYWAMVAVLGLVQMIMLILAGVHHGNTILVCQAENPGADADQCGHWVQTSMALLGVSFVIWTGLQIYFGFVIQSYAVSVLGKHRYGELRTHAMEDWDAKLELNDGHVSRVGTTRTWNSTVE</sequence>
<keyword evidence="1" id="KW-1133">Transmembrane helix</keyword>
<protein>
    <submittedName>
        <fullName evidence="2">Uncharacterized protein</fullName>
    </submittedName>
</protein>
<organism evidence="2 3">
    <name type="scientific">Umbelopsis ramanniana AG</name>
    <dbReference type="NCBI Taxonomy" id="1314678"/>
    <lineage>
        <taxon>Eukaryota</taxon>
        <taxon>Fungi</taxon>
        <taxon>Fungi incertae sedis</taxon>
        <taxon>Mucoromycota</taxon>
        <taxon>Mucoromycotina</taxon>
        <taxon>Umbelopsidomycetes</taxon>
        <taxon>Umbelopsidales</taxon>
        <taxon>Umbelopsidaceae</taxon>
        <taxon>Umbelopsis</taxon>
    </lineage>
</organism>
<name>A0AAD5EJC7_UMBRA</name>
<dbReference type="AlphaFoldDB" id="A0AAD5EJC7"/>
<keyword evidence="1" id="KW-0812">Transmembrane</keyword>